<organism evidence="3 4">
    <name type="scientific">Chitinophaga ginsengisegetis</name>
    <dbReference type="NCBI Taxonomy" id="393003"/>
    <lineage>
        <taxon>Bacteria</taxon>
        <taxon>Pseudomonadati</taxon>
        <taxon>Bacteroidota</taxon>
        <taxon>Chitinophagia</taxon>
        <taxon>Chitinophagales</taxon>
        <taxon>Chitinophagaceae</taxon>
        <taxon>Chitinophaga</taxon>
    </lineage>
</organism>
<dbReference type="InterPro" id="IPR006645">
    <property type="entry name" value="NGN-like_dom"/>
</dbReference>
<dbReference type="EMBL" id="FUZZ01000002">
    <property type="protein sequence ID" value="SKD05035.1"/>
    <property type="molecule type" value="Genomic_DNA"/>
</dbReference>
<keyword evidence="4" id="KW-1185">Reference proteome</keyword>
<dbReference type="CDD" id="cd09895">
    <property type="entry name" value="NGN_SP_UpxY"/>
    <property type="match status" value="1"/>
</dbReference>
<proteinExistence type="predicted"/>
<dbReference type="Pfam" id="PF02357">
    <property type="entry name" value="NusG"/>
    <property type="match status" value="1"/>
</dbReference>
<name>A0A1T5NX36_9BACT</name>
<dbReference type="RefSeq" id="WP_079470291.1">
    <property type="nucleotide sequence ID" value="NZ_FUZZ01000002.1"/>
</dbReference>
<dbReference type="SMART" id="SM00738">
    <property type="entry name" value="NGN"/>
    <property type="match status" value="1"/>
</dbReference>
<dbReference type="Gene3D" id="3.30.70.940">
    <property type="entry name" value="NusG, N-terminal domain"/>
    <property type="match status" value="1"/>
</dbReference>
<sequence>MFNEQPPVWYAVYTRPKCEKKVADLFTRKKVEHYVPAKPLVRARKIIQEPLFPSYVFVHIPESRSWVVKETDNVVNFVYWLGQPAVIPDHEIALIRHFLRDYEDVSVEKFPIKAQEEEDRPASSARILQISRNRVKVELNSLGCMLVATVPSREMTVITGHKTVNGHHY</sequence>
<dbReference type="GO" id="GO:0006354">
    <property type="term" value="P:DNA-templated transcription elongation"/>
    <property type="evidence" value="ECO:0007669"/>
    <property type="project" value="InterPro"/>
</dbReference>
<dbReference type="AlphaFoldDB" id="A0A1T5NX36"/>
<feature type="domain" description="NusG-like N-terminal" evidence="2">
    <location>
        <begin position="6"/>
        <end position="99"/>
    </location>
</feature>
<reference evidence="3 4" key="1">
    <citation type="submission" date="2017-02" db="EMBL/GenBank/DDBJ databases">
        <authorList>
            <person name="Peterson S.W."/>
        </authorList>
    </citation>
    <scope>NUCLEOTIDE SEQUENCE [LARGE SCALE GENOMIC DNA]</scope>
    <source>
        <strain evidence="3 4">DSM 18108</strain>
    </source>
</reference>
<dbReference type="SUPFAM" id="SSF82679">
    <property type="entry name" value="N-utilization substance G protein NusG, N-terminal domain"/>
    <property type="match status" value="1"/>
</dbReference>
<evidence type="ECO:0000313" key="3">
    <source>
        <dbReference type="EMBL" id="SKD05035.1"/>
    </source>
</evidence>
<dbReference type="STRING" id="393003.SAMN05660461_2993"/>
<evidence type="ECO:0000313" key="4">
    <source>
        <dbReference type="Proteomes" id="UP000190166"/>
    </source>
</evidence>
<dbReference type="InterPro" id="IPR036735">
    <property type="entry name" value="NGN_dom_sf"/>
</dbReference>
<gene>
    <name evidence="3" type="ORF">SAMN05660461_2993</name>
</gene>
<accession>A0A1T5NX36</accession>
<dbReference type="Proteomes" id="UP000190166">
    <property type="component" value="Unassembled WGS sequence"/>
</dbReference>
<evidence type="ECO:0000256" key="1">
    <source>
        <dbReference type="ARBA" id="ARBA00023163"/>
    </source>
</evidence>
<evidence type="ECO:0000259" key="2">
    <source>
        <dbReference type="SMART" id="SM00738"/>
    </source>
</evidence>
<keyword evidence="1" id="KW-0804">Transcription</keyword>
<protein>
    <submittedName>
        <fullName evidence="3">Transcription antitermination factor NusG</fullName>
    </submittedName>
</protein>